<dbReference type="AlphaFoldDB" id="A0A1N7KDA3"/>
<keyword evidence="2" id="KW-1185">Reference proteome</keyword>
<accession>A0A1N7KDA3</accession>
<dbReference type="Proteomes" id="UP000187608">
    <property type="component" value="Unassembled WGS sequence"/>
</dbReference>
<organism evidence="1 2">
    <name type="scientific">Salimicrobium flavidum</name>
    <dbReference type="NCBI Taxonomy" id="570947"/>
    <lineage>
        <taxon>Bacteria</taxon>
        <taxon>Bacillati</taxon>
        <taxon>Bacillota</taxon>
        <taxon>Bacilli</taxon>
        <taxon>Bacillales</taxon>
        <taxon>Bacillaceae</taxon>
        <taxon>Salimicrobium</taxon>
    </lineage>
</organism>
<dbReference type="STRING" id="570947.SAMN05421687_11068"/>
<gene>
    <name evidence="1" type="ORF">SAMN05421687_11068</name>
</gene>
<dbReference type="OrthoDB" id="2428246at2"/>
<reference evidence="2" key="1">
    <citation type="submission" date="2017-01" db="EMBL/GenBank/DDBJ databases">
        <authorList>
            <person name="Varghese N."/>
            <person name="Submissions S."/>
        </authorList>
    </citation>
    <scope>NUCLEOTIDE SEQUENCE [LARGE SCALE GENOMIC DNA]</scope>
    <source>
        <strain evidence="2">DSM 23127</strain>
    </source>
</reference>
<proteinExistence type="predicted"/>
<sequence length="115" mass="13542">MDKNFFSIEYAKRNGTVQNFENELIENAEEEPPLLIKPITRNTTLEKICRWGIQSKGSGNHRILYTIHDYHKVVLMHHFDKQYNGDIKRKDIIPAEDAYFEYCGENPPKYPIKKG</sequence>
<protein>
    <submittedName>
        <fullName evidence="1">Phage derived protein Gp49-like</fullName>
    </submittedName>
</protein>
<dbReference type="EMBL" id="FTOC01000010">
    <property type="protein sequence ID" value="SIS59585.1"/>
    <property type="molecule type" value="Genomic_DNA"/>
</dbReference>
<dbReference type="RefSeq" id="WP_076560241.1">
    <property type="nucleotide sequence ID" value="NZ_FTOC01000010.1"/>
</dbReference>
<evidence type="ECO:0000313" key="1">
    <source>
        <dbReference type="EMBL" id="SIS59585.1"/>
    </source>
</evidence>
<evidence type="ECO:0000313" key="2">
    <source>
        <dbReference type="Proteomes" id="UP000187608"/>
    </source>
</evidence>
<name>A0A1N7KDA3_9BACI</name>